<dbReference type="Proteomes" id="UP000054223">
    <property type="component" value="Unassembled WGS sequence"/>
</dbReference>
<dbReference type="CDD" id="cd00082">
    <property type="entry name" value="HisKA"/>
    <property type="match status" value="1"/>
</dbReference>
<dbReference type="AlphaFoldDB" id="A0A9X0HM75"/>
<dbReference type="SUPFAM" id="SSF48452">
    <property type="entry name" value="TPR-like"/>
    <property type="match status" value="1"/>
</dbReference>
<feature type="signal peptide" evidence="5">
    <location>
        <begin position="1"/>
        <end position="24"/>
    </location>
</feature>
<keyword evidence="5" id="KW-0732">Signal</keyword>
<dbReference type="InterPro" id="IPR005467">
    <property type="entry name" value="His_kinase_dom"/>
</dbReference>
<dbReference type="InterPro" id="IPR003594">
    <property type="entry name" value="HATPase_dom"/>
</dbReference>
<dbReference type="EC" id="2.7.13.3" evidence="2"/>
<feature type="chain" id="PRO_5040768877" description="histidine kinase" evidence="5">
    <location>
        <begin position="25"/>
        <end position="750"/>
    </location>
</feature>
<dbReference type="SMART" id="SM00388">
    <property type="entry name" value="HisKA"/>
    <property type="match status" value="1"/>
</dbReference>
<dbReference type="Gene3D" id="1.25.40.10">
    <property type="entry name" value="Tetratricopeptide repeat domain"/>
    <property type="match status" value="1"/>
</dbReference>
<keyword evidence="4" id="KW-1133">Transmembrane helix</keyword>
<organism evidence="7 8">
    <name type="scientific">Solirubrum puertoriconensis</name>
    <dbReference type="NCBI Taxonomy" id="1751427"/>
    <lineage>
        <taxon>Bacteria</taxon>
        <taxon>Pseudomonadati</taxon>
        <taxon>Bacteroidota</taxon>
        <taxon>Cytophagia</taxon>
        <taxon>Cytophagales</taxon>
    </lineage>
</organism>
<dbReference type="InterPro" id="IPR004358">
    <property type="entry name" value="Sig_transdc_His_kin-like_C"/>
</dbReference>
<feature type="domain" description="Histidine kinase" evidence="6">
    <location>
        <begin position="511"/>
        <end position="750"/>
    </location>
</feature>
<comment type="catalytic activity">
    <reaction evidence="1">
        <text>ATP + protein L-histidine = ADP + protein N-phospho-L-histidine.</text>
        <dbReference type="EC" id="2.7.13.3"/>
    </reaction>
</comment>
<protein>
    <recommendedName>
        <fullName evidence="2">histidine kinase</fullName>
        <ecNumber evidence="2">2.7.13.3</ecNumber>
    </recommendedName>
</protein>
<keyword evidence="4" id="KW-0472">Membrane</keyword>
<keyword evidence="8" id="KW-1185">Reference proteome</keyword>
<evidence type="ECO:0000256" key="1">
    <source>
        <dbReference type="ARBA" id="ARBA00000085"/>
    </source>
</evidence>
<dbReference type="GO" id="GO:0000155">
    <property type="term" value="F:phosphorelay sensor kinase activity"/>
    <property type="evidence" value="ECO:0007669"/>
    <property type="project" value="InterPro"/>
</dbReference>
<feature type="transmembrane region" description="Helical" evidence="4">
    <location>
        <begin position="457"/>
        <end position="476"/>
    </location>
</feature>
<keyword evidence="3" id="KW-0597">Phosphoprotein</keyword>
<evidence type="ECO:0000313" key="7">
    <source>
        <dbReference type="EMBL" id="KUG08529.1"/>
    </source>
</evidence>
<dbReference type="PROSITE" id="PS50109">
    <property type="entry name" value="HIS_KIN"/>
    <property type="match status" value="1"/>
</dbReference>
<evidence type="ECO:0000256" key="2">
    <source>
        <dbReference type="ARBA" id="ARBA00012438"/>
    </source>
</evidence>
<dbReference type="InterPro" id="IPR036890">
    <property type="entry name" value="HATPase_C_sf"/>
</dbReference>
<proteinExistence type="predicted"/>
<evidence type="ECO:0000256" key="5">
    <source>
        <dbReference type="SAM" id="SignalP"/>
    </source>
</evidence>
<dbReference type="PANTHER" id="PTHR43065">
    <property type="entry name" value="SENSOR HISTIDINE KINASE"/>
    <property type="match status" value="1"/>
</dbReference>
<gene>
    <name evidence="7" type="ORF">ASU33_10235</name>
</gene>
<accession>A0A9X0HM75</accession>
<comment type="caution">
    <text evidence="7">The sequence shown here is derived from an EMBL/GenBank/DDBJ whole genome shotgun (WGS) entry which is preliminary data.</text>
</comment>
<keyword evidence="4" id="KW-0812">Transmembrane</keyword>
<sequence length="750" mass="85498">MRTIAFCLFSSLLIQLFCALPARANQRYWTTDYDSLRKSLPRQQSDSARIRTLVHLLDILELTEASGREQSLPLIDELLELNARSQQIDETPYRLLRRGVALWHKGHNDQQALEIIKQAIAEFDRLDHPIPRLLIDLAPLYNRLHQSQERYAYFRDKLAYYRLHNSLENTAACYLVISGYFRHMGAYNQAISYCLRAADLFKQFDPKYYVNELMVAGSLYADWGNPQKALQYLGQAMVLEDKYNVEGLQRFYTLQTLSRVYLQEGDMPNALRYANQNLAEVGTKQNPVHKHICKAYALVQKSFVLLGMGQTQPVRPMLTRAQHLADSLQLRVSGRPGEFLLDAAWAKYYEAVRQPNVAEQYWQQAYNKATSGRLKILRYRVLRDIIGFYIKSQQPAKVQQYTRMYMALTDSMHQEQSAFLVAQYEGERIEQAQNARIAALQQTRAIQELQLRQRNRLLFIALFTVVAVSGLGVFLYRQLQINKRTLAQLRQAQNQLVAAEKWAFVGEVSAGIAHELQNPLNFMKRFAEVSTNMIDGMPQQTSHAHNGQELQQEILAGLKQNLQEISQHGLRASSIIKDMLEHSRSGTGQREATDLNALAAENLRLAYEGVQTQDPNFRATLNTDFDTTLSEVQAVPQDLGRVLLNLLTNAFFAVRQRQQFSLNGYQPEVRISTRRTPNGVEVRVRDNGTGMSEAVRQRVFEPFFTTKAVGEGTGLGLSLSHDIITKGHGGSISVDSKEGHYTEFVITLPA</sequence>
<dbReference type="InterPro" id="IPR003661">
    <property type="entry name" value="HisK_dim/P_dom"/>
</dbReference>
<evidence type="ECO:0000259" key="6">
    <source>
        <dbReference type="PROSITE" id="PS50109"/>
    </source>
</evidence>
<dbReference type="InterPro" id="IPR036097">
    <property type="entry name" value="HisK_dim/P_sf"/>
</dbReference>
<dbReference type="PANTHER" id="PTHR43065:SF42">
    <property type="entry name" value="TWO-COMPONENT SENSOR PPRA"/>
    <property type="match status" value="1"/>
</dbReference>
<dbReference type="EMBL" id="LNAL01000006">
    <property type="protein sequence ID" value="KUG08529.1"/>
    <property type="molecule type" value="Genomic_DNA"/>
</dbReference>
<dbReference type="SMART" id="SM00387">
    <property type="entry name" value="HATPase_c"/>
    <property type="match status" value="1"/>
</dbReference>
<evidence type="ECO:0000256" key="4">
    <source>
        <dbReference type="SAM" id="Phobius"/>
    </source>
</evidence>
<evidence type="ECO:0000313" key="8">
    <source>
        <dbReference type="Proteomes" id="UP000054223"/>
    </source>
</evidence>
<dbReference type="Gene3D" id="1.10.287.130">
    <property type="match status" value="1"/>
</dbReference>
<dbReference type="Gene3D" id="3.30.565.10">
    <property type="entry name" value="Histidine kinase-like ATPase, C-terminal domain"/>
    <property type="match status" value="1"/>
</dbReference>
<evidence type="ECO:0000256" key="3">
    <source>
        <dbReference type="ARBA" id="ARBA00022553"/>
    </source>
</evidence>
<reference evidence="7 8" key="1">
    <citation type="submission" date="2015-11" db="EMBL/GenBank/DDBJ databases">
        <title>Solirubrum puertoriconensis gen. nov. an environmental bacteria isolated in Puerto Rico.</title>
        <authorList>
            <person name="Cuebas-Irizarry M.F."/>
            <person name="Montalvo-Rodriguez R."/>
        </authorList>
    </citation>
    <scope>NUCLEOTIDE SEQUENCE [LARGE SCALE GENOMIC DNA]</scope>
    <source>
        <strain evidence="7 8">MC1A</strain>
    </source>
</reference>
<dbReference type="PRINTS" id="PR00344">
    <property type="entry name" value="BCTRLSENSOR"/>
</dbReference>
<dbReference type="SUPFAM" id="SSF55874">
    <property type="entry name" value="ATPase domain of HSP90 chaperone/DNA topoisomerase II/histidine kinase"/>
    <property type="match status" value="1"/>
</dbReference>
<dbReference type="SUPFAM" id="SSF47384">
    <property type="entry name" value="Homodimeric domain of signal transducing histidine kinase"/>
    <property type="match status" value="1"/>
</dbReference>
<name>A0A9X0HM75_SOLP1</name>
<dbReference type="InterPro" id="IPR011990">
    <property type="entry name" value="TPR-like_helical_dom_sf"/>
</dbReference>
<dbReference type="Pfam" id="PF02518">
    <property type="entry name" value="HATPase_c"/>
    <property type="match status" value="1"/>
</dbReference>